<evidence type="ECO:0000256" key="7">
    <source>
        <dbReference type="ARBA" id="ARBA00023014"/>
    </source>
</evidence>
<comment type="similarity">
    <text evidence="4 10">Belongs to the aconitase/IPM isomerase family.</text>
</comment>
<evidence type="ECO:0000259" key="11">
    <source>
        <dbReference type="Pfam" id="PF00330"/>
    </source>
</evidence>
<name>A0A9E7ZYH4_9HYPH</name>
<keyword evidence="5" id="KW-0479">Metal-binding</keyword>
<comment type="catalytic activity">
    <reaction evidence="1">
        <text>(2S,3R)-3-hydroxybutane-1,2,3-tricarboxylate = 2-methyl-cis-aconitate + H2O</text>
        <dbReference type="Rhea" id="RHEA:17941"/>
        <dbReference type="ChEBI" id="CHEBI:15377"/>
        <dbReference type="ChEBI" id="CHEBI:57429"/>
        <dbReference type="ChEBI" id="CHEBI:57872"/>
        <dbReference type="EC" id="4.2.1.99"/>
    </reaction>
</comment>
<accession>A0A9E7ZYH4</accession>
<reference evidence="13" key="1">
    <citation type="submission" date="2022-08" db="EMBL/GenBank/DDBJ databases">
        <title>Complete Genome Sequences of 2 Bosea sp. soil isolates.</title>
        <authorList>
            <person name="Alvarez Arevalo M."/>
            <person name="Sterndorff E.B."/>
            <person name="Faurdal D."/>
            <person name="Joergensen T.S."/>
            <person name="Weber T."/>
        </authorList>
    </citation>
    <scope>NUCLEOTIDE SEQUENCE</scope>
    <source>
        <strain evidence="13">NBC_00436</strain>
    </source>
</reference>
<dbReference type="NCBIfam" id="TIGR01341">
    <property type="entry name" value="aconitase_1"/>
    <property type="match status" value="1"/>
</dbReference>
<keyword evidence="7 10" id="KW-0411">Iron-sulfur</keyword>
<dbReference type="Pfam" id="PF00694">
    <property type="entry name" value="Aconitase_C"/>
    <property type="match status" value="1"/>
</dbReference>
<feature type="domain" description="Aconitase A/isopropylmalate dehydratase small subunit swivel" evidence="12">
    <location>
        <begin position="690"/>
        <end position="817"/>
    </location>
</feature>
<evidence type="ECO:0000313" key="13">
    <source>
        <dbReference type="EMBL" id="UZF88702.1"/>
    </source>
</evidence>
<comment type="pathway">
    <text evidence="3">Organic acid metabolism; propanoate degradation.</text>
</comment>
<comment type="catalytic activity">
    <reaction evidence="9 10">
        <text>citrate = D-threo-isocitrate</text>
        <dbReference type="Rhea" id="RHEA:10336"/>
        <dbReference type="ChEBI" id="CHEBI:15562"/>
        <dbReference type="ChEBI" id="CHEBI:16947"/>
        <dbReference type="EC" id="4.2.1.3"/>
    </reaction>
</comment>
<organism evidence="13">
    <name type="scientific">Bosea sp. NBC_00436</name>
    <dbReference type="NCBI Taxonomy" id="2969620"/>
    <lineage>
        <taxon>Bacteria</taxon>
        <taxon>Pseudomonadati</taxon>
        <taxon>Pseudomonadota</taxon>
        <taxon>Alphaproteobacteria</taxon>
        <taxon>Hyphomicrobiales</taxon>
        <taxon>Boseaceae</taxon>
        <taxon>Bosea</taxon>
    </lineage>
</organism>
<dbReference type="CDD" id="cd01580">
    <property type="entry name" value="AcnA_IRP_Swivel"/>
    <property type="match status" value="1"/>
</dbReference>
<dbReference type="GO" id="GO:0051539">
    <property type="term" value="F:4 iron, 4 sulfur cluster binding"/>
    <property type="evidence" value="ECO:0007669"/>
    <property type="project" value="UniProtKB-KW"/>
</dbReference>
<comment type="function">
    <text evidence="10">Catalyzes the isomerization of citrate to isocitrate via cis-aconitate.</text>
</comment>
<dbReference type="InterPro" id="IPR015931">
    <property type="entry name" value="Acnase/IPM_dHydase_lsu_aba_1/3"/>
</dbReference>
<dbReference type="SUPFAM" id="SSF52016">
    <property type="entry name" value="LeuD/IlvD-like"/>
    <property type="match status" value="1"/>
</dbReference>
<evidence type="ECO:0000256" key="5">
    <source>
        <dbReference type="ARBA" id="ARBA00022723"/>
    </source>
</evidence>
<dbReference type="InterPro" id="IPR006249">
    <property type="entry name" value="Aconitase/IRP2"/>
</dbReference>
<dbReference type="PRINTS" id="PR00415">
    <property type="entry name" value="ACONITASE"/>
</dbReference>
<dbReference type="GO" id="GO:0047456">
    <property type="term" value="F:2-methylisocitrate dehydratase activity"/>
    <property type="evidence" value="ECO:0007669"/>
    <property type="project" value="UniProtKB-EC"/>
</dbReference>
<dbReference type="NCBIfam" id="NF006757">
    <property type="entry name" value="PRK09277.1"/>
    <property type="match status" value="1"/>
</dbReference>
<dbReference type="Gene3D" id="3.30.499.10">
    <property type="entry name" value="Aconitase, domain 3"/>
    <property type="match status" value="2"/>
</dbReference>
<dbReference type="InterPro" id="IPR015928">
    <property type="entry name" value="Aconitase/3IPM_dehydase_swvl"/>
</dbReference>
<dbReference type="InterPro" id="IPR044137">
    <property type="entry name" value="AcnA_IRP_Swivel"/>
</dbReference>
<protein>
    <recommendedName>
        <fullName evidence="10">Aconitate hydratase</fullName>
        <shortName evidence="10">Aconitase</shortName>
        <ecNumber evidence="10">4.2.1.3</ecNumber>
    </recommendedName>
</protein>
<keyword evidence="10" id="KW-0004">4Fe-4S</keyword>
<evidence type="ECO:0000256" key="10">
    <source>
        <dbReference type="RuleBase" id="RU361275"/>
    </source>
</evidence>
<dbReference type="SUPFAM" id="SSF53732">
    <property type="entry name" value="Aconitase iron-sulfur domain"/>
    <property type="match status" value="1"/>
</dbReference>
<dbReference type="GO" id="GO:0003994">
    <property type="term" value="F:aconitate hydratase activity"/>
    <property type="evidence" value="ECO:0007669"/>
    <property type="project" value="UniProtKB-EC"/>
</dbReference>
<evidence type="ECO:0000256" key="1">
    <source>
        <dbReference type="ARBA" id="ARBA00000118"/>
    </source>
</evidence>
<dbReference type="Gene3D" id="3.20.19.10">
    <property type="entry name" value="Aconitase, domain 4"/>
    <property type="match status" value="1"/>
</dbReference>
<evidence type="ECO:0000256" key="3">
    <source>
        <dbReference type="ARBA" id="ARBA00005026"/>
    </source>
</evidence>
<dbReference type="InterPro" id="IPR001030">
    <property type="entry name" value="Acoase/IPM_deHydtase_lsu_aba"/>
</dbReference>
<dbReference type="PANTHER" id="PTHR11670">
    <property type="entry name" value="ACONITASE/IRON-RESPONSIVE ELEMENT FAMILY MEMBER"/>
    <property type="match status" value="1"/>
</dbReference>
<dbReference type="FunFam" id="3.20.19.10:FF:000001">
    <property type="entry name" value="Aconitate hydratase"/>
    <property type="match status" value="1"/>
</dbReference>
<sequence length="901" mass="95399">MTSQKFLAMDAAVGTYVSIAAVAARAEVALAELPYSCRVFVENLERGRLCDPNIDADAVAAMLHWRENRGVGVPLSVGRVILPDSSGLPVLLDLASLRDAVAEAGCDPAAVEPRIPVDVIVDHSLQVDVSASPDAMARNMAREFERNGERYSFLKWAQQAFRSVRVYPPGTGIIHQVNLEHIASVVTRVATPLGEIACPDFVIGGDSHTPMVNGIGVLGWGVGGIEAQAAMLGQPYVFPVPEFVGVRLIGTLPPGATTTDLVLTVTERLRRERVVSTVIEYFGPGAATLSVPSRATLANMAPEYGATAGFFPIDAQTIAYIARTRSPEHAAFVQAYARANAMFREPGLPDPLYSRVIEIDLAAVRRSVAGPRRPQDRLDLTAVARDFAGRLPQPLAEGGFATDPEAAVPIATPAGPATLRHGTLAIAAITACTNTSNPAVMIAAGLLARNAIAAGLTVPAWVKTSLAPGSRVVTRYLEELGLLASLETLGFGVVGYGCTTCGGKSGPLLPAMAQAIDAGGLVAAAALSGNRNFEGRIHRQIRANYIMSPPLVVAFALAGRIDIDLENEPLNGPDAQNPIRLADLWPDEAEIATLAARAGDARLFREVYGDTPSDLLWNELAAPTGLRFGWNRQSSYLVEPPFLDLARERAREGVPEALHGARVLGAYGDSLTTDHISPSGEIPADSPAGRYLIGLGIEPKAFNTYVGRRCNHEVMARATFANLRIKNQMVPGREGGWTRLLPEGETVSVHEAATDYARRGVPLIVLGGKDYGMGSSRDWAAKGSALLGVRAVIAESYERIHRSNLIGMGVVPLRFAEGQGWRELGLDGTESFDIEGLSGAIDGTAPAIVTATGAAGPIRFAVTADISTLSERACLRAGGVMAEVLAFFTRRVVPASVTEHS</sequence>
<comment type="cofactor">
    <cofactor evidence="2">
        <name>[4Fe-4S] cluster</name>
        <dbReference type="ChEBI" id="CHEBI:49883"/>
    </cofactor>
</comment>
<dbReference type="InterPro" id="IPR000573">
    <property type="entry name" value="AconitaseA/IPMdHydase_ssu_swvl"/>
</dbReference>
<keyword evidence="8 10" id="KW-0456">Lyase</keyword>
<gene>
    <name evidence="13" type="primary">acnA</name>
    <name evidence="13" type="ORF">NWE54_07895</name>
</gene>
<dbReference type="EMBL" id="CP102774">
    <property type="protein sequence ID" value="UZF88702.1"/>
    <property type="molecule type" value="Genomic_DNA"/>
</dbReference>
<dbReference type="NCBIfam" id="NF009520">
    <property type="entry name" value="PRK12881.1"/>
    <property type="match status" value="1"/>
</dbReference>
<feature type="domain" description="Aconitase/3-isopropylmalate dehydratase large subunit alpha/beta/alpha" evidence="11">
    <location>
        <begin position="72"/>
        <end position="559"/>
    </location>
</feature>
<evidence type="ECO:0000256" key="8">
    <source>
        <dbReference type="ARBA" id="ARBA00023239"/>
    </source>
</evidence>
<keyword evidence="6 10" id="KW-0408">Iron</keyword>
<evidence type="ECO:0000259" key="12">
    <source>
        <dbReference type="Pfam" id="PF00694"/>
    </source>
</evidence>
<dbReference type="Gene3D" id="6.10.190.10">
    <property type="match status" value="1"/>
</dbReference>
<dbReference type="EC" id="4.2.1.3" evidence="10"/>
<dbReference type="AlphaFoldDB" id="A0A9E7ZYH4"/>
<proteinExistence type="inferred from homology"/>
<dbReference type="Pfam" id="PF00330">
    <property type="entry name" value="Aconitase"/>
    <property type="match status" value="1"/>
</dbReference>
<evidence type="ECO:0000256" key="9">
    <source>
        <dbReference type="ARBA" id="ARBA00023501"/>
    </source>
</evidence>
<dbReference type="GO" id="GO:0046872">
    <property type="term" value="F:metal ion binding"/>
    <property type="evidence" value="ECO:0007669"/>
    <property type="project" value="UniProtKB-KW"/>
</dbReference>
<evidence type="ECO:0000256" key="4">
    <source>
        <dbReference type="ARBA" id="ARBA00007185"/>
    </source>
</evidence>
<evidence type="ECO:0000256" key="2">
    <source>
        <dbReference type="ARBA" id="ARBA00001966"/>
    </source>
</evidence>
<evidence type="ECO:0000256" key="6">
    <source>
        <dbReference type="ARBA" id="ARBA00023004"/>
    </source>
</evidence>
<dbReference type="InterPro" id="IPR036008">
    <property type="entry name" value="Aconitase_4Fe-4S_dom"/>
</dbReference>